<proteinExistence type="predicted"/>
<dbReference type="Proteomes" id="UP001159427">
    <property type="component" value="Unassembled WGS sequence"/>
</dbReference>
<gene>
    <name evidence="1" type="ORF">PEVE_00026610</name>
</gene>
<dbReference type="EMBL" id="CALNXI010000361">
    <property type="protein sequence ID" value="CAH3025595.1"/>
    <property type="molecule type" value="Genomic_DNA"/>
</dbReference>
<dbReference type="InterPro" id="IPR009011">
    <property type="entry name" value="Man6P_isomerase_rcpt-bd_dom_sf"/>
</dbReference>
<name>A0ABN8M8J2_9CNID</name>
<evidence type="ECO:0000313" key="1">
    <source>
        <dbReference type="EMBL" id="CAH3025595.1"/>
    </source>
</evidence>
<organism evidence="1 2">
    <name type="scientific">Porites evermanni</name>
    <dbReference type="NCBI Taxonomy" id="104178"/>
    <lineage>
        <taxon>Eukaryota</taxon>
        <taxon>Metazoa</taxon>
        <taxon>Cnidaria</taxon>
        <taxon>Anthozoa</taxon>
        <taxon>Hexacorallia</taxon>
        <taxon>Scleractinia</taxon>
        <taxon>Fungiina</taxon>
        <taxon>Poritidae</taxon>
        <taxon>Porites</taxon>
    </lineage>
</organism>
<accession>A0ABN8M8J2</accession>
<evidence type="ECO:0000313" key="2">
    <source>
        <dbReference type="Proteomes" id="UP001159427"/>
    </source>
</evidence>
<sequence>FYFFLSFKGIPTKAPYHTTLVFDWNPCTKFSEGSSCIDLLICQKFSLSPENTFPCGDTVGSFEVNSEGNTVMNYEPVVDATGYKRTFKITLKCDPGKFPGYTDGVTEVYTPLTSEYVRTMVLQLMTFSSKCACDDGCFKQSS</sequence>
<reference evidence="1 2" key="1">
    <citation type="submission" date="2022-05" db="EMBL/GenBank/DDBJ databases">
        <authorList>
            <consortium name="Genoscope - CEA"/>
            <person name="William W."/>
        </authorList>
    </citation>
    <scope>NUCLEOTIDE SEQUENCE [LARGE SCALE GENOMIC DNA]</scope>
</reference>
<keyword evidence="2" id="KW-1185">Reference proteome</keyword>
<feature type="non-terminal residue" evidence="1">
    <location>
        <position position="1"/>
    </location>
</feature>
<protein>
    <submittedName>
        <fullName evidence="1">Uncharacterized protein</fullName>
    </submittedName>
</protein>
<dbReference type="SUPFAM" id="SSF50911">
    <property type="entry name" value="Mannose 6-phosphate receptor domain"/>
    <property type="match status" value="1"/>
</dbReference>
<comment type="caution">
    <text evidence="1">The sequence shown here is derived from an EMBL/GenBank/DDBJ whole genome shotgun (WGS) entry which is preliminary data.</text>
</comment>